<evidence type="ECO:0000256" key="3">
    <source>
        <dbReference type="ARBA" id="ARBA00023082"/>
    </source>
</evidence>
<dbReference type="InterPro" id="IPR013249">
    <property type="entry name" value="RNA_pol_sigma70_r4_t2"/>
</dbReference>
<feature type="domain" description="RNA polymerase sigma-70 region 2" evidence="5">
    <location>
        <begin position="34"/>
        <end position="85"/>
    </location>
</feature>
<name>A0A1N6K9N2_9BACT</name>
<dbReference type="SUPFAM" id="SSF88946">
    <property type="entry name" value="Sigma2 domain of RNA polymerase sigma factors"/>
    <property type="match status" value="1"/>
</dbReference>
<dbReference type="RefSeq" id="WP_074242615.1">
    <property type="nucleotide sequence ID" value="NZ_FSRA01000002.1"/>
</dbReference>
<sequence length="177" mass="21235">MREDRTTPKDSGRSQEILQKLFFKFRESLIMESYGILRDLYEAEDVVQETFIILWEKGHLDRVKPAAYRSYLYCAVRNNSLSRQRVVQNNQRKKDRFSETAPQFEHKNYAEVWEIRKRINEAVQTLPEQRRWAFIKSHLDRKTYREVGLEMGLNMETVRSHVKIALKTLRELLGNLK</sequence>
<reference evidence="8" key="1">
    <citation type="submission" date="2016-11" db="EMBL/GenBank/DDBJ databases">
        <authorList>
            <person name="Varghese N."/>
            <person name="Submissions S."/>
        </authorList>
    </citation>
    <scope>NUCLEOTIDE SEQUENCE [LARGE SCALE GENOMIC DNA]</scope>
    <source>
        <strain evidence="8">DSM 24787</strain>
    </source>
</reference>
<dbReference type="Gene3D" id="1.10.1740.10">
    <property type="match status" value="1"/>
</dbReference>
<proteinExistence type="inferred from homology"/>
<dbReference type="GO" id="GO:0003677">
    <property type="term" value="F:DNA binding"/>
    <property type="evidence" value="ECO:0007669"/>
    <property type="project" value="InterPro"/>
</dbReference>
<accession>A0A1N6K9N2</accession>
<comment type="similarity">
    <text evidence="1">Belongs to the sigma-70 factor family. ECF subfamily.</text>
</comment>
<dbReference type="AlphaFoldDB" id="A0A1N6K9N2"/>
<keyword evidence="8" id="KW-1185">Reference proteome</keyword>
<evidence type="ECO:0000256" key="4">
    <source>
        <dbReference type="ARBA" id="ARBA00023163"/>
    </source>
</evidence>
<dbReference type="InterPro" id="IPR036388">
    <property type="entry name" value="WH-like_DNA-bd_sf"/>
</dbReference>
<dbReference type="PANTHER" id="PTHR43133">
    <property type="entry name" value="RNA POLYMERASE ECF-TYPE SIGMA FACTO"/>
    <property type="match status" value="1"/>
</dbReference>
<feature type="domain" description="RNA polymerase sigma factor 70 region 4 type 2" evidence="6">
    <location>
        <begin position="117"/>
        <end position="169"/>
    </location>
</feature>
<dbReference type="Proteomes" id="UP000185003">
    <property type="component" value="Unassembled WGS sequence"/>
</dbReference>
<dbReference type="OrthoDB" id="659855at2"/>
<dbReference type="Pfam" id="PF04542">
    <property type="entry name" value="Sigma70_r2"/>
    <property type="match status" value="1"/>
</dbReference>
<dbReference type="STRING" id="536979.SAMN04488055_5381"/>
<keyword evidence="2" id="KW-0805">Transcription regulation</keyword>
<dbReference type="GO" id="GO:0016987">
    <property type="term" value="F:sigma factor activity"/>
    <property type="evidence" value="ECO:0007669"/>
    <property type="project" value="UniProtKB-KW"/>
</dbReference>
<evidence type="ECO:0000313" key="7">
    <source>
        <dbReference type="EMBL" id="SIO53262.1"/>
    </source>
</evidence>
<dbReference type="NCBIfam" id="TIGR02937">
    <property type="entry name" value="sigma70-ECF"/>
    <property type="match status" value="1"/>
</dbReference>
<dbReference type="InterPro" id="IPR013325">
    <property type="entry name" value="RNA_pol_sigma_r2"/>
</dbReference>
<evidence type="ECO:0000313" key="8">
    <source>
        <dbReference type="Proteomes" id="UP000185003"/>
    </source>
</evidence>
<gene>
    <name evidence="7" type="ORF">SAMN04488055_5381</name>
</gene>
<dbReference type="PANTHER" id="PTHR43133:SF46">
    <property type="entry name" value="RNA POLYMERASE SIGMA-70 FACTOR ECF SUBFAMILY"/>
    <property type="match status" value="1"/>
</dbReference>
<dbReference type="SUPFAM" id="SSF88659">
    <property type="entry name" value="Sigma3 and sigma4 domains of RNA polymerase sigma factors"/>
    <property type="match status" value="1"/>
</dbReference>
<keyword evidence="4" id="KW-0804">Transcription</keyword>
<dbReference type="Gene3D" id="1.10.10.10">
    <property type="entry name" value="Winged helix-like DNA-binding domain superfamily/Winged helix DNA-binding domain"/>
    <property type="match status" value="1"/>
</dbReference>
<dbReference type="EMBL" id="FSRA01000002">
    <property type="protein sequence ID" value="SIO53262.1"/>
    <property type="molecule type" value="Genomic_DNA"/>
</dbReference>
<protein>
    <submittedName>
        <fullName evidence="7">RNA polymerase sigma-70 factor, ECF subfamily</fullName>
    </submittedName>
</protein>
<keyword evidence="3" id="KW-0731">Sigma factor</keyword>
<dbReference type="InterPro" id="IPR007627">
    <property type="entry name" value="RNA_pol_sigma70_r2"/>
</dbReference>
<organism evidence="7 8">
    <name type="scientific">Chitinophaga niabensis</name>
    <dbReference type="NCBI Taxonomy" id="536979"/>
    <lineage>
        <taxon>Bacteria</taxon>
        <taxon>Pseudomonadati</taxon>
        <taxon>Bacteroidota</taxon>
        <taxon>Chitinophagia</taxon>
        <taxon>Chitinophagales</taxon>
        <taxon>Chitinophagaceae</taxon>
        <taxon>Chitinophaga</taxon>
    </lineage>
</organism>
<dbReference type="GO" id="GO:0006352">
    <property type="term" value="P:DNA-templated transcription initiation"/>
    <property type="evidence" value="ECO:0007669"/>
    <property type="project" value="InterPro"/>
</dbReference>
<dbReference type="Pfam" id="PF08281">
    <property type="entry name" value="Sigma70_r4_2"/>
    <property type="match status" value="1"/>
</dbReference>
<dbReference type="InterPro" id="IPR013324">
    <property type="entry name" value="RNA_pol_sigma_r3/r4-like"/>
</dbReference>
<dbReference type="InterPro" id="IPR014284">
    <property type="entry name" value="RNA_pol_sigma-70_dom"/>
</dbReference>
<evidence type="ECO:0000259" key="5">
    <source>
        <dbReference type="Pfam" id="PF04542"/>
    </source>
</evidence>
<evidence type="ECO:0000256" key="2">
    <source>
        <dbReference type="ARBA" id="ARBA00023015"/>
    </source>
</evidence>
<evidence type="ECO:0000259" key="6">
    <source>
        <dbReference type="Pfam" id="PF08281"/>
    </source>
</evidence>
<evidence type="ECO:0000256" key="1">
    <source>
        <dbReference type="ARBA" id="ARBA00010641"/>
    </source>
</evidence>
<dbReference type="InterPro" id="IPR039425">
    <property type="entry name" value="RNA_pol_sigma-70-like"/>
</dbReference>